<keyword evidence="3" id="KW-1003">Cell membrane</keyword>
<dbReference type="PANTHER" id="PTHR42798">
    <property type="entry name" value="LIPOPROTEIN-RELEASING SYSTEM ATP-BINDING PROTEIN LOLD"/>
    <property type="match status" value="1"/>
</dbReference>
<accession>A0A9D1NBL0</accession>
<sequence length="837" mass="93015">MLYLENITKQYVVGTLKTDALKGITLQFRKSEFVAILGQSGCGKTTLLNIIGGLDRYTSGNLYINRRSTKEYDDHDWDSYRNRSVGFIFQSYNLIMHQTVLANVELALTMIGIGKEERRRRALEALESVGLADQAYKKPNQLSGGQMQRVAIARAIINDPEILLADEPTGALDSESSVQVMAILKKLSENRLVIMVTHNAELAEEYATRIIRLKDGLVIGDTAPYDEAFSPDKTFKKERNIFKRIGNYFRRNRATRKTSMSFGSAIKLSANNLTTKKMRTFLTSFAGSIGIIGIALVLALSSGFSRYVKDMEENALSQYPLKVERTNMDLQAILKILQATPGSERPAFPDADEVYVGTVFGNLLKDGNYNKIFHENDMQSLKAYLDANWDNSIGSLRYNYDITMNIYSNYADPDKYVIVNPIIDAMKTMMAGTPFEAVIEKLETYVSAIPVWEELVYSESLLQNQYEVLGNGRWPSAADEIVLCVDRYNQIDDYMLFTLGLVPASIEEVMAAMTGSDSFVNRTFSFEDLVGMEYRVMTGADFYYPVEGSDLYSNYGLTDAPFEYIQNNSMPVKVVGIVRPKEGVTNGVIQGKVGYTPALKEALMQRAAAHPAVIAQKATPKIDITTGAAFTGDRNYKDVMRFMGGEIDVNNPSSIELIANSFDSKEAIIAFLDGYNAQNPAKTIKYNDNLGMMMSLVSSLSNTVTWSLVGFTSISLLVSSIMIGIITYISVLERTKEIGILRSIGARKRDIGRVFNAETAILGLCSGVLGIIVTFILTFPVNAILKKLVGVDNLMFMVWWHSLVLICISVLLTLISGFIPARMAANKDPVTALRYES</sequence>
<organism evidence="12 13">
    <name type="scientific">Candidatus Stercoripulliclostridium merdipullorum</name>
    <dbReference type="NCBI Taxonomy" id="2840952"/>
    <lineage>
        <taxon>Bacteria</taxon>
        <taxon>Bacillati</taxon>
        <taxon>Bacillota</taxon>
        <taxon>Clostridia</taxon>
        <taxon>Eubacteriales</taxon>
        <taxon>Candidatus Stercoripulliclostridium</taxon>
    </lineage>
</organism>
<evidence type="ECO:0000256" key="1">
    <source>
        <dbReference type="ARBA" id="ARBA00004429"/>
    </source>
</evidence>
<evidence type="ECO:0000313" key="12">
    <source>
        <dbReference type="EMBL" id="HIV00107.1"/>
    </source>
</evidence>
<evidence type="ECO:0000256" key="9">
    <source>
        <dbReference type="ARBA" id="ARBA00038388"/>
    </source>
</evidence>
<reference evidence="12" key="2">
    <citation type="journal article" date="2021" name="PeerJ">
        <title>Extensive microbial diversity within the chicken gut microbiome revealed by metagenomics and culture.</title>
        <authorList>
            <person name="Gilroy R."/>
            <person name="Ravi A."/>
            <person name="Getino M."/>
            <person name="Pursley I."/>
            <person name="Horton D.L."/>
            <person name="Alikhan N.F."/>
            <person name="Baker D."/>
            <person name="Gharbi K."/>
            <person name="Hall N."/>
            <person name="Watson M."/>
            <person name="Adriaenssens E.M."/>
            <person name="Foster-Nyarko E."/>
            <person name="Jarju S."/>
            <person name="Secka A."/>
            <person name="Antonio M."/>
            <person name="Oren A."/>
            <person name="Chaudhuri R.R."/>
            <person name="La Ragione R."/>
            <person name="Hildebrand F."/>
            <person name="Pallen M.J."/>
        </authorList>
    </citation>
    <scope>NUCLEOTIDE SEQUENCE</scope>
    <source>
        <strain evidence="12">23406</strain>
    </source>
</reference>
<proteinExistence type="inferred from homology"/>
<keyword evidence="4 10" id="KW-0812">Transmembrane</keyword>
<comment type="subcellular location">
    <subcellularLocation>
        <location evidence="1">Cell inner membrane</location>
        <topology evidence="1">Multi-pass membrane protein</topology>
    </subcellularLocation>
</comment>
<dbReference type="AlphaFoldDB" id="A0A9D1NBL0"/>
<protein>
    <submittedName>
        <fullName evidence="12">ATP-binding cassette domain-containing protein</fullName>
    </submittedName>
</protein>
<dbReference type="PANTHER" id="PTHR42798:SF6">
    <property type="entry name" value="CELL DIVISION ATP-BINDING PROTEIN FTSE"/>
    <property type="match status" value="1"/>
</dbReference>
<dbReference type="Pfam" id="PF02687">
    <property type="entry name" value="FtsX"/>
    <property type="match status" value="1"/>
</dbReference>
<dbReference type="InterPro" id="IPR027417">
    <property type="entry name" value="P-loop_NTPase"/>
</dbReference>
<evidence type="ECO:0000256" key="7">
    <source>
        <dbReference type="ARBA" id="ARBA00022989"/>
    </source>
</evidence>
<keyword evidence="8 10" id="KW-0472">Membrane</keyword>
<dbReference type="GO" id="GO:0022857">
    <property type="term" value="F:transmembrane transporter activity"/>
    <property type="evidence" value="ECO:0007669"/>
    <property type="project" value="UniProtKB-ARBA"/>
</dbReference>
<evidence type="ECO:0000256" key="5">
    <source>
        <dbReference type="ARBA" id="ARBA00022741"/>
    </source>
</evidence>
<evidence type="ECO:0000259" key="11">
    <source>
        <dbReference type="PROSITE" id="PS50893"/>
    </source>
</evidence>
<dbReference type="GO" id="GO:0005886">
    <property type="term" value="C:plasma membrane"/>
    <property type="evidence" value="ECO:0007669"/>
    <property type="project" value="UniProtKB-SubCell"/>
</dbReference>
<dbReference type="Gene3D" id="3.40.50.300">
    <property type="entry name" value="P-loop containing nucleotide triphosphate hydrolases"/>
    <property type="match status" value="1"/>
</dbReference>
<dbReference type="InterPro" id="IPR003439">
    <property type="entry name" value="ABC_transporter-like_ATP-bd"/>
</dbReference>
<feature type="domain" description="ABC transporter" evidence="11">
    <location>
        <begin position="2"/>
        <end position="240"/>
    </location>
</feature>
<dbReference type="GO" id="GO:0016887">
    <property type="term" value="F:ATP hydrolysis activity"/>
    <property type="evidence" value="ECO:0007669"/>
    <property type="project" value="InterPro"/>
</dbReference>
<keyword evidence="5" id="KW-0547">Nucleotide-binding</keyword>
<gene>
    <name evidence="12" type="ORF">IAB14_03205</name>
</gene>
<name>A0A9D1NBL0_9FIRM</name>
<dbReference type="Proteomes" id="UP000886891">
    <property type="component" value="Unassembled WGS sequence"/>
</dbReference>
<feature type="transmembrane region" description="Helical" evidence="10">
    <location>
        <begin position="754"/>
        <end position="779"/>
    </location>
</feature>
<evidence type="ECO:0000256" key="2">
    <source>
        <dbReference type="ARBA" id="ARBA00022448"/>
    </source>
</evidence>
<keyword evidence="7 10" id="KW-1133">Transmembrane helix</keyword>
<dbReference type="Pfam" id="PF00005">
    <property type="entry name" value="ABC_tran"/>
    <property type="match status" value="1"/>
</dbReference>
<comment type="caution">
    <text evidence="12">The sequence shown here is derived from an EMBL/GenBank/DDBJ whole genome shotgun (WGS) entry which is preliminary data.</text>
</comment>
<dbReference type="GO" id="GO:0005524">
    <property type="term" value="F:ATP binding"/>
    <property type="evidence" value="ECO:0007669"/>
    <property type="project" value="UniProtKB-KW"/>
</dbReference>
<dbReference type="SMART" id="SM00382">
    <property type="entry name" value="AAA"/>
    <property type="match status" value="1"/>
</dbReference>
<keyword evidence="2" id="KW-0813">Transport</keyword>
<dbReference type="InterPro" id="IPR003593">
    <property type="entry name" value="AAA+_ATPase"/>
</dbReference>
<feature type="transmembrane region" description="Helical" evidence="10">
    <location>
        <begin position="281"/>
        <end position="301"/>
    </location>
</feature>
<keyword evidence="6 12" id="KW-0067">ATP-binding</keyword>
<evidence type="ECO:0000256" key="6">
    <source>
        <dbReference type="ARBA" id="ARBA00022840"/>
    </source>
</evidence>
<dbReference type="InterPro" id="IPR017911">
    <property type="entry name" value="MacB-like_ATP-bd"/>
</dbReference>
<dbReference type="CDD" id="cd03255">
    <property type="entry name" value="ABC_MJ0796_LolCDE_FtsE"/>
    <property type="match status" value="1"/>
</dbReference>
<feature type="transmembrane region" description="Helical" evidence="10">
    <location>
        <begin position="714"/>
        <end position="733"/>
    </location>
</feature>
<dbReference type="FunFam" id="3.40.50.300:FF:000032">
    <property type="entry name" value="Export ABC transporter ATP-binding protein"/>
    <property type="match status" value="1"/>
</dbReference>
<dbReference type="PROSITE" id="PS00211">
    <property type="entry name" value="ABC_TRANSPORTER_1"/>
    <property type="match status" value="1"/>
</dbReference>
<reference evidence="12" key="1">
    <citation type="submission" date="2020-10" db="EMBL/GenBank/DDBJ databases">
        <authorList>
            <person name="Gilroy R."/>
        </authorList>
    </citation>
    <scope>NUCLEOTIDE SEQUENCE</scope>
    <source>
        <strain evidence="12">23406</strain>
    </source>
</reference>
<evidence type="ECO:0000313" key="13">
    <source>
        <dbReference type="Proteomes" id="UP000886891"/>
    </source>
</evidence>
<comment type="similarity">
    <text evidence="9">Belongs to the ABC transporter superfamily. Macrolide exporter (TC 3.A.1.122) family.</text>
</comment>
<evidence type="ECO:0000256" key="10">
    <source>
        <dbReference type="SAM" id="Phobius"/>
    </source>
</evidence>
<dbReference type="EMBL" id="DVOH01000022">
    <property type="protein sequence ID" value="HIV00107.1"/>
    <property type="molecule type" value="Genomic_DNA"/>
</dbReference>
<evidence type="ECO:0000256" key="8">
    <source>
        <dbReference type="ARBA" id="ARBA00023136"/>
    </source>
</evidence>
<dbReference type="InterPro" id="IPR003838">
    <property type="entry name" value="ABC3_permease_C"/>
</dbReference>
<dbReference type="PROSITE" id="PS50893">
    <property type="entry name" value="ABC_TRANSPORTER_2"/>
    <property type="match status" value="1"/>
</dbReference>
<evidence type="ECO:0000256" key="4">
    <source>
        <dbReference type="ARBA" id="ARBA00022692"/>
    </source>
</evidence>
<dbReference type="InterPro" id="IPR017871">
    <property type="entry name" value="ABC_transporter-like_CS"/>
</dbReference>
<feature type="transmembrane region" description="Helical" evidence="10">
    <location>
        <begin position="799"/>
        <end position="819"/>
    </location>
</feature>
<evidence type="ECO:0000256" key="3">
    <source>
        <dbReference type="ARBA" id="ARBA00022475"/>
    </source>
</evidence>
<dbReference type="GO" id="GO:0098796">
    <property type="term" value="C:membrane protein complex"/>
    <property type="evidence" value="ECO:0007669"/>
    <property type="project" value="UniProtKB-ARBA"/>
</dbReference>
<dbReference type="SUPFAM" id="SSF52540">
    <property type="entry name" value="P-loop containing nucleoside triphosphate hydrolases"/>
    <property type="match status" value="1"/>
</dbReference>